<protein>
    <submittedName>
        <fullName evidence="2">Uncharacterized protein</fullName>
    </submittedName>
</protein>
<feature type="compositionally biased region" description="Polar residues" evidence="1">
    <location>
        <begin position="364"/>
        <end position="373"/>
    </location>
</feature>
<reference evidence="2" key="1">
    <citation type="submission" date="2020-05" db="EMBL/GenBank/DDBJ databases">
        <title>Mycena genomes resolve the evolution of fungal bioluminescence.</title>
        <authorList>
            <person name="Tsai I.J."/>
        </authorList>
    </citation>
    <scope>NUCLEOTIDE SEQUENCE</scope>
    <source>
        <strain evidence="2">160909Yilan</strain>
    </source>
</reference>
<feature type="region of interest" description="Disordered" evidence="1">
    <location>
        <begin position="1"/>
        <end position="32"/>
    </location>
</feature>
<dbReference type="OrthoDB" id="3052546at2759"/>
<feature type="region of interest" description="Disordered" evidence="1">
    <location>
        <begin position="353"/>
        <end position="373"/>
    </location>
</feature>
<comment type="caution">
    <text evidence="2">The sequence shown here is derived from an EMBL/GenBank/DDBJ whole genome shotgun (WGS) entry which is preliminary data.</text>
</comment>
<evidence type="ECO:0000313" key="3">
    <source>
        <dbReference type="Proteomes" id="UP000623467"/>
    </source>
</evidence>
<proteinExistence type="predicted"/>
<gene>
    <name evidence="2" type="ORF">MSAN_01701400</name>
</gene>
<feature type="region of interest" description="Disordered" evidence="1">
    <location>
        <begin position="237"/>
        <end position="268"/>
    </location>
</feature>
<evidence type="ECO:0000313" key="2">
    <source>
        <dbReference type="EMBL" id="KAF7349745.1"/>
    </source>
</evidence>
<dbReference type="EMBL" id="JACAZH010000015">
    <property type="protein sequence ID" value="KAF7349745.1"/>
    <property type="molecule type" value="Genomic_DNA"/>
</dbReference>
<feature type="compositionally biased region" description="Polar residues" evidence="1">
    <location>
        <begin position="17"/>
        <end position="32"/>
    </location>
</feature>
<dbReference type="AlphaFoldDB" id="A0A8H6Y0W4"/>
<dbReference type="Proteomes" id="UP000623467">
    <property type="component" value="Unassembled WGS sequence"/>
</dbReference>
<name>A0A8H6Y0W4_9AGAR</name>
<feature type="region of interest" description="Disordered" evidence="1">
    <location>
        <begin position="399"/>
        <end position="421"/>
    </location>
</feature>
<evidence type="ECO:0000256" key="1">
    <source>
        <dbReference type="SAM" id="MobiDB-lite"/>
    </source>
</evidence>
<accession>A0A8H6Y0W4</accession>
<feature type="compositionally biased region" description="Acidic residues" evidence="1">
    <location>
        <begin position="237"/>
        <end position="248"/>
    </location>
</feature>
<keyword evidence="3" id="KW-1185">Reference proteome</keyword>
<sequence length="421" mass="45667">MDSSQIGTRYNLAPCSDDSQMPSSDSYLDSSQTAAEPDHSALLVDHLANNYGLDNESRAELHLTRSLPCVQSKVALIQHACVLQNQQAVERLMAMCGTIQDSAEINAACKAVFFTGRLTDFDNEILKPQVVTHLKKYKDTNGFKLFFEESSQAHTRVIFGQVGRALSGTKSFFRKSVLQSLPDEKGGGGCSVTELANTLGRKCLGGIENVKAKHVIWLLIVRSLVLADKELRTAVADIDDDGDSDDNGESSSTLLPAKRTHGGTVKGRSSNGKIIAAYWNRMQLLWKHKNKKFGTADLKSEAWTAYVNTCVAQERVRFPYDALTLITGNAAVAAPAQSSVTVNRLAALPLLNEAGGSRPPLTPRPSNAAPSFTTRSSLDQIMNTPTPFTFNGVPLPAAYSLPPLNTRRREDVGGARYNSGH</sequence>
<organism evidence="2 3">
    <name type="scientific">Mycena sanguinolenta</name>
    <dbReference type="NCBI Taxonomy" id="230812"/>
    <lineage>
        <taxon>Eukaryota</taxon>
        <taxon>Fungi</taxon>
        <taxon>Dikarya</taxon>
        <taxon>Basidiomycota</taxon>
        <taxon>Agaricomycotina</taxon>
        <taxon>Agaricomycetes</taxon>
        <taxon>Agaricomycetidae</taxon>
        <taxon>Agaricales</taxon>
        <taxon>Marasmiineae</taxon>
        <taxon>Mycenaceae</taxon>
        <taxon>Mycena</taxon>
    </lineage>
</organism>